<evidence type="ECO:0000256" key="3">
    <source>
        <dbReference type="ARBA" id="ARBA00022679"/>
    </source>
</evidence>
<dbReference type="GO" id="GO:0006072">
    <property type="term" value="P:glycerol-3-phosphate metabolic process"/>
    <property type="evidence" value="ECO:0007669"/>
    <property type="project" value="InterPro"/>
</dbReference>
<feature type="binding site" evidence="9">
    <location>
        <position position="244"/>
    </location>
    <ligand>
        <name>sn-glycerol 3-phosphate</name>
        <dbReference type="ChEBI" id="CHEBI:57597"/>
    </ligand>
</feature>
<dbReference type="PANTHER" id="PTHR10196">
    <property type="entry name" value="SUGAR KINASE"/>
    <property type="match status" value="1"/>
</dbReference>
<organism evidence="13 14">
    <name type="scientific">Thiohalorhabdus denitrificans</name>
    <dbReference type="NCBI Taxonomy" id="381306"/>
    <lineage>
        <taxon>Bacteria</taxon>
        <taxon>Pseudomonadati</taxon>
        <taxon>Pseudomonadota</taxon>
        <taxon>Gammaproteobacteria</taxon>
        <taxon>Thiohalorhabdales</taxon>
        <taxon>Thiohalorhabdaceae</taxon>
        <taxon>Thiohalorhabdus</taxon>
    </lineage>
</organism>
<feature type="binding site" evidence="9">
    <location>
        <position position="266"/>
    </location>
    <ligand>
        <name>ATP</name>
        <dbReference type="ChEBI" id="CHEBI:30616"/>
    </ligand>
</feature>
<keyword evidence="6 9" id="KW-0319">Glycerol metabolism</keyword>
<dbReference type="AlphaFoldDB" id="A0A0P9CF60"/>
<feature type="binding site" evidence="9">
    <location>
        <position position="410"/>
    </location>
    <ligand>
        <name>ADP</name>
        <dbReference type="ChEBI" id="CHEBI:456216"/>
    </ligand>
</feature>
<dbReference type="InterPro" id="IPR018485">
    <property type="entry name" value="FGGY_C"/>
</dbReference>
<dbReference type="GO" id="GO:0005829">
    <property type="term" value="C:cytosol"/>
    <property type="evidence" value="ECO:0007669"/>
    <property type="project" value="TreeGrafter"/>
</dbReference>
<reference evidence="14" key="1">
    <citation type="submission" date="2016-10" db="EMBL/GenBank/DDBJ databases">
        <authorList>
            <person name="Varghese N."/>
        </authorList>
    </citation>
    <scope>NUCLEOTIDE SEQUENCE [LARGE SCALE GENOMIC DNA]</scope>
    <source>
        <strain evidence="14">HL 19</strain>
    </source>
</reference>
<comment type="caution">
    <text evidence="9">Lacks conserved residue(s) required for the propagation of feature annotation.</text>
</comment>
<keyword evidence="3 9" id="KW-0808">Transferase</keyword>
<evidence type="ECO:0000256" key="2">
    <source>
        <dbReference type="ARBA" id="ARBA00009156"/>
    </source>
</evidence>
<evidence type="ECO:0000256" key="9">
    <source>
        <dbReference type="HAMAP-Rule" id="MF_00186"/>
    </source>
</evidence>
<dbReference type="PATRIC" id="fig|381306.5.peg.2458"/>
<dbReference type="UniPathway" id="UPA00618">
    <property type="reaction ID" value="UER00672"/>
</dbReference>
<feature type="binding site" evidence="9">
    <location>
        <position position="266"/>
    </location>
    <ligand>
        <name>ADP</name>
        <dbReference type="ChEBI" id="CHEBI:456216"/>
    </ligand>
</feature>
<dbReference type="Proteomes" id="UP000183104">
    <property type="component" value="Unassembled WGS sequence"/>
</dbReference>
<dbReference type="InterPro" id="IPR000577">
    <property type="entry name" value="Carb_kinase_FGGY"/>
</dbReference>
<dbReference type="STRING" id="381306.AN478_00540"/>
<comment type="catalytic activity">
    <reaction evidence="8 9">
        <text>glycerol + ATP = sn-glycerol 3-phosphate + ADP + H(+)</text>
        <dbReference type="Rhea" id="RHEA:21644"/>
        <dbReference type="ChEBI" id="CHEBI:15378"/>
        <dbReference type="ChEBI" id="CHEBI:17754"/>
        <dbReference type="ChEBI" id="CHEBI:30616"/>
        <dbReference type="ChEBI" id="CHEBI:57597"/>
        <dbReference type="ChEBI" id="CHEBI:456216"/>
        <dbReference type="EC" id="2.7.1.30"/>
    </reaction>
</comment>
<feature type="binding site" evidence="9">
    <location>
        <position position="244"/>
    </location>
    <ligand>
        <name>glycerol</name>
        <dbReference type="ChEBI" id="CHEBI:17754"/>
    </ligand>
</feature>
<feature type="binding site" evidence="9">
    <location>
        <position position="410"/>
    </location>
    <ligand>
        <name>ATP</name>
        <dbReference type="ChEBI" id="CHEBI:30616"/>
    </ligand>
</feature>
<protein>
    <recommendedName>
        <fullName evidence="9">Glycerol kinase</fullName>
        <ecNumber evidence="9">2.7.1.30</ecNumber>
    </recommendedName>
    <alternativeName>
        <fullName evidence="9">ATP:glycerol 3-phosphotransferase</fullName>
    </alternativeName>
    <alternativeName>
        <fullName evidence="9">Glycerokinase</fullName>
        <shortName evidence="9">GK</shortName>
    </alternativeName>
</protein>
<feature type="binding site" evidence="9">
    <location>
        <position position="313"/>
    </location>
    <ligand>
        <name>ATP</name>
        <dbReference type="ChEBI" id="CHEBI:30616"/>
    </ligand>
</feature>
<dbReference type="OrthoDB" id="9805576at2"/>
<comment type="function">
    <text evidence="9">Key enzyme in the regulation of glycerol uptake and metabolism. Catalyzes the phosphorylation of glycerol to yield sn-glycerol 3-phosphate.</text>
</comment>
<evidence type="ECO:0000259" key="12">
    <source>
        <dbReference type="Pfam" id="PF02782"/>
    </source>
</evidence>
<dbReference type="PIRSF" id="PIRSF000538">
    <property type="entry name" value="GlpK"/>
    <property type="match status" value="1"/>
</dbReference>
<feature type="binding site" evidence="9">
    <location>
        <position position="245"/>
    </location>
    <ligand>
        <name>glycerol</name>
        <dbReference type="ChEBI" id="CHEBI:17754"/>
    </ligand>
</feature>
<dbReference type="EMBL" id="FMUN01000007">
    <property type="protein sequence ID" value="SCY57435.1"/>
    <property type="molecule type" value="Genomic_DNA"/>
</dbReference>
<dbReference type="GO" id="GO:0005524">
    <property type="term" value="F:ATP binding"/>
    <property type="evidence" value="ECO:0007669"/>
    <property type="project" value="UniProtKB-UniRule"/>
</dbReference>
<evidence type="ECO:0000313" key="14">
    <source>
        <dbReference type="Proteomes" id="UP000183104"/>
    </source>
</evidence>
<feature type="domain" description="Carbohydrate kinase FGGY C-terminal" evidence="12">
    <location>
        <begin position="261"/>
        <end position="448"/>
    </location>
</feature>
<keyword evidence="14" id="KW-1185">Reference proteome</keyword>
<feature type="binding site" evidence="9">
    <location>
        <position position="12"/>
    </location>
    <ligand>
        <name>sn-glycerol 3-phosphate</name>
        <dbReference type="ChEBI" id="CHEBI:57597"/>
    </ligand>
</feature>
<name>A0A0P9CF60_9GAMM</name>
<dbReference type="GO" id="GO:0019563">
    <property type="term" value="P:glycerol catabolic process"/>
    <property type="evidence" value="ECO:0007669"/>
    <property type="project" value="UniProtKB-UniRule"/>
</dbReference>
<proteinExistence type="inferred from homology"/>
<comment type="pathway">
    <text evidence="1 9">Polyol metabolism; glycerol degradation via glycerol kinase pathway; sn-glycerol 3-phosphate from glycerol: step 1/1.</text>
</comment>
<accession>A0A0P9CF60</accession>
<dbReference type="InterPro" id="IPR005999">
    <property type="entry name" value="Glycerol_kin"/>
</dbReference>
<dbReference type="Pfam" id="PF00370">
    <property type="entry name" value="FGGY_N"/>
    <property type="match status" value="1"/>
</dbReference>
<dbReference type="CDD" id="cd07786">
    <property type="entry name" value="FGGY_EcGK_like"/>
    <property type="match status" value="1"/>
</dbReference>
<comment type="similarity">
    <text evidence="2 9 10">Belongs to the FGGY kinase family.</text>
</comment>
<feature type="binding site" evidence="9">
    <location>
        <position position="134"/>
    </location>
    <ligand>
        <name>sn-glycerol 3-phosphate</name>
        <dbReference type="ChEBI" id="CHEBI:57597"/>
    </ligand>
</feature>
<dbReference type="FunFam" id="3.30.420.40:FF:000007">
    <property type="entry name" value="Glycerol kinase"/>
    <property type="match status" value="1"/>
</dbReference>
<evidence type="ECO:0000256" key="7">
    <source>
        <dbReference type="ARBA" id="ARBA00022840"/>
    </source>
</evidence>
<dbReference type="SUPFAM" id="SSF53067">
    <property type="entry name" value="Actin-like ATPase domain"/>
    <property type="match status" value="2"/>
</dbReference>
<feature type="binding site" evidence="9">
    <location>
        <position position="414"/>
    </location>
    <ligand>
        <name>ADP</name>
        <dbReference type="ChEBI" id="CHEBI:456216"/>
    </ligand>
</feature>
<dbReference type="PROSITE" id="PS00445">
    <property type="entry name" value="FGGY_KINASES_2"/>
    <property type="match status" value="1"/>
</dbReference>
<dbReference type="Gene3D" id="3.30.420.40">
    <property type="match status" value="2"/>
</dbReference>
<keyword evidence="7 9" id="KW-0067">ATP-binding</keyword>
<dbReference type="GO" id="GO:0004370">
    <property type="term" value="F:glycerol kinase activity"/>
    <property type="evidence" value="ECO:0007669"/>
    <property type="project" value="UniProtKB-UniRule"/>
</dbReference>
<evidence type="ECO:0000256" key="6">
    <source>
        <dbReference type="ARBA" id="ARBA00022798"/>
    </source>
</evidence>
<dbReference type="NCBIfam" id="NF000756">
    <property type="entry name" value="PRK00047.1"/>
    <property type="match status" value="1"/>
</dbReference>
<dbReference type="HAMAP" id="MF_00186">
    <property type="entry name" value="Glycerol_kin"/>
    <property type="match status" value="1"/>
</dbReference>
<gene>
    <name evidence="9" type="primary">glpK</name>
    <name evidence="13" type="ORF">SAMN05661077_2563</name>
</gene>
<dbReference type="PANTHER" id="PTHR10196:SF69">
    <property type="entry name" value="GLYCEROL KINASE"/>
    <property type="match status" value="1"/>
</dbReference>
<feature type="binding site" evidence="9">
    <location>
        <position position="82"/>
    </location>
    <ligand>
        <name>glycerol</name>
        <dbReference type="ChEBI" id="CHEBI:17754"/>
    </ligand>
</feature>
<dbReference type="NCBIfam" id="TIGR01311">
    <property type="entry name" value="glycerol_kin"/>
    <property type="match status" value="1"/>
</dbReference>
<feature type="domain" description="Carbohydrate kinase FGGY N-terminal" evidence="11">
    <location>
        <begin position="4"/>
        <end position="249"/>
    </location>
</feature>
<comment type="activity regulation">
    <text evidence="9">Inhibited by fructose 1,6-bisphosphate (FBP).</text>
</comment>
<evidence type="ECO:0000256" key="8">
    <source>
        <dbReference type="ARBA" id="ARBA00052101"/>
    </source>
</evidence>
<feature type="binding site" evidence="9">
    <location>
        <position position="309"/>
    </location>
    <ligand>
        <name>ADP</name>
        <dbReference type="ChEBI" id="CHEBI:456216"/>
    </ligand>
</feature>
<evidence type="ECO:0000256" key="1">
    <source>
        <dbReference type="ARBA" id="ARBA00005190"/>
    </source>
</evidence>
<evidence type="ECO:0000256" key="5">
    <source>
        <dbReference type="ARBA" id="ARBA00022777"/>
    </source>
</evidence>
<feature type="binding site" evidence="9">
    <location>
        <position position="82"/>
    </location>
    <ligand>
        <name>sn-glycerol 3-phosphate</name>
        <dbReference type="ChEBI" id="CHEBI:57597"/>
    </ligand>
</feature>
<keyword evidence="4 9" id="KW-0547">Nucleotide-binding</keyword>
<evidence type="ECO:0000259" key="11">
    <source>
        <dbReference type="Pfam" id="PF00370"/>
    </source>
</evidence>
<feature type="binding site" evidence="9">
    <location>
        <position position="134"/>
    </location>
    <ligand>
        <name>glycerol</name>
        <dbReference type="ChEBI" id="CHEBI:17754"/>
    </ligand>
</feature>
<evidence type="ECO:0000256" key="10">
    <source>
        <dbReference type="RuleBase" id="RU003733"/>
    </source>
</evidence>
<feature type="binding site" evidence="9">
    <location>
        <position position="13"/>
    </location>
    <ligand>
        <name>ATP</name>
        <dbReference type="ChEBI" id="CHEBI:30616"/>
    </ligand>
</feature>
<feature type="binding site" evidence="9">
    <location>
        <position position="309"/>
    </location>
    <ligand>
        <name>ATP</name>
        <dbReference type="ChEBI" id="CHEBI:30616"/>
    </ligand>
</feature>
<dbReference type="Pfam" id="PF02782">
    <property type="entry name" value="FGGY_C"/>
    <property type="match status" value="1"/>
</dbReference>
<feature type="binding site" evidence="9">
    <location>
        <position position="12"/>
    </location>
    <ligand>
        <name>ATP</name>
        <dbReference type="ChEBI" id="CHEBI:30616"/>
    </ligand>
</feature>
<feature type="binding site" evidence="9">
    <location>
        <position position="12"/>
    </location>
    <ligand>
        <name>ADP</name>
        <dbReference type="ChEBI" id="CHEBI:456216"/>
    </ligand>
</feature>
<sequence length="497" mass="53531">MSEYVLALDQGTTGSTALVFDRRGEAVGRAYAELSQSYPHPGWVEHDPEEIWRASLRVMAGALANAGASGRDVAAIGITNQRETTVVWDRATGAPVYPAIVWQSRQTAGICNALREAGREPFFRERTGLVLDAYFSGTKIQWILDRYPEARRKAESGEVLFGTVDTWLLWKLTGGAVHATEPTNASRTLLYNIHDRCWDPELLEELRVPAAMLPEVRPSAGVFGHTVAHESLPSGIPVAGMAGDQQAALYAQQCWAPGQAKNTYGTGSFVLMNMGDSHPISEHGLLTTLCCDAEGRPAYALEGAIFVTGAAVQWLRDGLGIIEDAAETEALAASLTDNEGVYLVPAFAGLGAPYWDMEARAAVLGMTRGTGRAHLARAALESMAYQTRDVVDAMNADAGTPVRELRVDGGASANNLLMQFQADLLGVPVDRPRLVETTAAGSAFLAGLSVGFWSGTEELAGARSPERLFEPRMDATERERLYGGWRDAVKRTLGHPS</sequence>
<dbReference type="EC" id="2.7.1.30" evidence="9"/>
<evidence type="ECO:0000256" key="4">
    <source>
        <dbReference type="ARBA" id="ARBA00022741"/>
    </source>
</evidence>
<feature type="binding site" evidence="9">
    <location>
        <position position="83"/>
    </location>
    <ligand>
        <name>glycerol</name>
        <dbReference type="ChEBI" id="CHEBI:17754"/>
    </ligand>
</feature>
<evidence type="ECO:0000313" key="13">
    <source>
        <dbReference type="EMBL" id="SCY57435.1"/>
    </source>
</evidence>
<dbReference type="InterPro" id="IPR018484">
    <property type="entry name" value="FGGY_N"/>
</dbReference>
<dbReference type="InterPro" id="IPR018483">
    <property type="entry name" value="Carb_kinase_FGGY_CS"/>
</dbReference>
<keyword evidence="5 9" id="KW-0418">Kinase</keyword>
<feature type="binding site" evidence="9">
    <location>
        <position position="83"/>
    </location>
    <ligand>
        <name>sn-glycerol 3-phosphate</name>
        <dbReference type="ChEBI" id="CHEBI:57597"/>
    </ligand>
</feature>
<dbReference type="InterPro" id="IPR043129">
    <property type="entry name" value="ATPase_NBD"/>
</dbReference>
<dbReference type="RefSeq" id="WP_054964673.1">
    <property type="nucleotide sequence ID" value="NZ_FMUN01000007.1"/>
</dbReference>
<dbReference type="FunFam" id="3.30.420.40:FF:000008">
    <property type="entry name" value="Glycerol kinase"/>
    <property type="match status" value="1"/>
</dbReference>